<feature type="compositionally biased region" description="Basic and acidic residues" evidence="1">
    <location>
        <begin position="64"/>
        <end position="98"/>
    </location>
</feature>
<sequence length="219" mass="25453">MVLTRSQTHYKQPIKKKFTDDDFSDEEKVSPSLPVQPEDDYSSEEEEEDDDDDDDSDDAPEEESTSKARSDILSEQKRLQQVEAELKKQEREKRKALDLRNTQQQQMKKSKQKSNPSTAPIELPEFLPDDIASIINQPVEESKPRHIRLDEIEASPKLDKKSLLEEKLRLLKAKKKVAIKKGPVHVKIQSFNSKVVPRSESKIVKNRDKWLHRKSVNRK</sequence>
<evidence type="ECO:0000313" key="3">
    <source>
        <dbReference type="Proteomes" id="UP000030161"/>
    </source>
</evidence>
<dbReference type="GO" id="GO:0030515">
    <property type="term" value="F:snoRNA binding"/>
    <property type="evidence" value="ECO:0007669"/>
    <property type="project" value="InterPro"/>
</dbReference>
<evidence type="ECO:0000313" key="2">
    <source>
        <dbReference type="EMBL" id="KGR12434.1"/>
    </source>
</evidence>
<feature type="compositionally biased region" description="Acidic residues" evidence="1">
    <location>
        <begin position="37"/>
        <end position="63"/>
    </location>
</feature>
<evidence type="ECO:0000256" key="1">
    <source>
        <dbReference type="SAM" id="MobiDB-lite"/>
    </source>
</evidence>
<accession>A0AB34PT77</accession>
<name>A0AB34PT77_CANAX</name>
<dbReference type="EMBL" id="AJIX01000015">
    <property type="protein sequence ID" value="KGR12434.1"/>
    <property type="molecule type" value="Genomic_DNA"/>
</dbReference>
<feature type="region of interest" description="Disordered" evidence="1">
    <location>
        <begin position="1"/>
        <end position="125"/>
    </location>
</feature>
<protein>
    <submittedName>
        <fullName evidence="2">U3 small nucleolar RNA-associated protein 16</fullName>
    </submittedName>
</protein>
<dbReference type="InterPro" id="IPR013268">
    <property type="entry name" value="UTP16"/>
</dbReference>
<organism evidence="2 3">
    <name type="scientific">Candida albicans P78048</name>
    <dbReference type="NCBI Taxonomy" id="1094989"/>
    <lineage>
        <taxon>Eukaryota</taxon>
        <taxon>Fungi</taxon>
        <taxon>Dikarya</taxon>
        <taxon>Ascomycota</taxon>
        <taxon>Saccharomycotina</taxon>
        <taxon>Pichiomycetes</taxon>
        <taxon>Debaryomycetaceae</taxon>
        <taxon>Candida/Lodderomyces clade</taxon>
        <taxon>Candida</taxon>
    </lineage>
</organism>
<dbReference type="AlphaFoldDB" id="A0AB34PT77"/>
<proteinExistence type="predicted"/>
<feature type="compositionally biased region" description="Polar residues" evidence="1">
    <location>
        <begin position="1"/>
        <end position="10"/>
    </location>
</feature>
<dbReference type="SMR" id="A0AB34PT77"/>
<dbReference type="GO" id="GO:0006364">
    <property type="term" value="P:rRNA processing"/>
    <property type="evidence" value="ECO:0007669"/>
    <property type="project" value="InterPro"/>
</dbReference>
<reference evidence="2 3" key="1">
    <citation type="submission" date="2013-12" db="EMBL/GenBank/DDBJ databases">
        <title>The Genome Sequence of Candida albicans P78048.</title>
        <authorList>
            <consortium name="The Broad Institute Genome Sequencing Platform"/>
            <consortium name="The Broad Institute Genome Sequencing Center for Infectious Disease"/>
            <person name="Cuomo C."/>
            <person name="Bennett R."/>
            <person name="Hirakawa M."/>
            <person name="Noverr M."/>
            <person name="Mitchell A."/>
            <person name="Young S.K."/>
            <person name="Zeng Q."/>
            <person name="Gargeya S."/>
            <person name="Fitzgerald M."/>
            <person name="Abouelleil A."/>
            <person name="Alvarado L."/>
            <person name="Berlin A.M."/>
            <person name="Chapman S.B."/>
            <person name="Dewar J."/>
            <person name="Goldberg J."/>
            <person name="Griggs A."/>
            <person name="Gujja S."/>
            <person name="Hansen M."/>
            <person name="Howarth C."/>
            <person name="Imamovic A."/>
            <person name="Larimer J."/>
            <person name="McCowan C."/>
            <person name="Murphy C."/>
            <person name="Pearson M."/>
            <person name="Priest M."/>
            <person name="Roberts A."/>
            <person name="Saif S."/>
            <person name="Shea T."/>
            <person name="Sykes S."/>
            <person name="Wortman J."/>
            <person name="Nusbaum C."/>
            <person name="Birren B."/>
        </authorList>
    </citation>
    <scope>NUCLEOTIDE SEQUENCE [LARGE SCALE GENOMIC DNA]</scope>
    <source>
        <strain evidence="2 3">P78048</strain>
    </source>
</reference>
<comment type="caution">
    <text evidence="2">The sequence shown here is derived from an EMBL/GenBank/DDBJ whole genome shotgun (WGS) entry which is preliminary data.</text>
</comment>
<dbReference type="Proteomes" id="UP000030161">
    <property type="component" value="Unassembled WGS sequence"/>
</dbReference>
<dbReference type="Pfam" id="PF08297">
    <property type="entry name" value="U3_snoRNA_assoc"/>
    <property type="match status" value="1"/>
</dbReference>
<gene>
    <name evidence="2" type="ORF">MG3_02511</name>
</gene>